<accession>A0A0R1V8F7</accession>
<keyword evidence="1" id="KW-0812">Transmembrane</keyword>
<protein>
    <submittedName>
        <fullName evidence="2">Uncharacterized protein</fullName>
    </submittedName>
</protein>
<dbReference type="AlphaFoldDB" id="A0A0R1V8F7"/>
<reference evidence="2 3" key="1">
    <citation type="journal article" date="2015" name="Genome Announc.">
        <title>Expanding the biotechnology potential of lactobacilli through comparative genomics of 213 strains and associated genera.</title>
        <authorList>
            <person name="Sun Z."/>
            <person name="Harris H.M."/>
            <person name="McCann A."/>
            <person name="Guo C."/>
            <person name="Argimon S."/>
            <person name="Zhang W."/>
            <person name="Yang X."/>
            <person name="Jeffery I.B."/>
            <person name="Cooney J.C."/>
            <person name="Kagawa T.F."/>
            <person name="Liu W."/>
            <person name="Song Y."/>
            <person name="Salvetti E."/>
            <person name="Wrobel A."/>
            <person name="Rasinkangas P."/>
            <person name="Parkhill J."/>
            <person name="Rea M.C."/>
            <person name="O'Sullivan O."/>
            <person name="Ritari J."/>
            <person name="Douillard F.P."/>
            <person name="Paul Ross R."/>
            <person name="Yang R."/>
            <person name="Briner A.E."/>
            <person name="Felis G.E."/>
            <person name="de Vos W.M."/>
            <person name="Barrangou R."/>
            <person name="Klaenhammer T.R."/>
            <person name="Caufield P.W."/>
            <person name="Cui Y."/>
            <person name="Zhang H."/>
            <person name="O'Toole P.W."/>
        </authorList>
    </citation>
    <scope>NUCLEOTIDE SEQUENCE [LARGE SCALE GENOMIC DNA]</scope>
    <source>
        <strain evidence="2 3">DSM 18382</strain>
    </source>
</reference>
<feature type="transmembrane region" description="Helical" evidence="1">
    <location>
        <begin position="25"/>
        <end position="45"/>
    </location>
</feature>
<dbReference type="Proteomes" id="UP000051966">
    <property type="component" value="Unassembled WGS sequence"/>
</dbReference>
<feature type="transmembrane region" description="Helical" evidence="1">
    <location>
        <begin position="57"/>
        <end position="79"/>
    </location>
</feature>
<sequence length="81" mass="9326">MLCVLAVLTLPVAYLKMGLVNQIQFYLITIGILELWYSETFNFNFSTENRLYQSVKTFRIIALASLLVSFAGSLLVNFYNY</sequence>
<organism evidence="2 3">
    <name type="scientific">Lentilactobacillus farraginis DSM 18382 = JCM 14108</name>
    <dbReference type="NCBI Taxonomy" id="1423743"/>
    <lineage>
        <taxon>Bacteria</taxon>
        <taxon>Bacillati</taxon>
        <taxon>Bacillota</taxon>
        <taxon>Bacilli</taxon>
        <taxon>Lactobacillales</taxon>
        <taxon>Lactobacillaceae</taxon>
        <taxon>Lentilactobacillus</taxon>
    </lineage>
</organism>
<evidence type="ECO:0000313" key="3">
    <source>
        <dbReference type="Proteomes" id="UP000051966"/>
    </source>
</evidence>
<dbReference type="PATRIC" id="fig|1423743.5.peg.1518"/>
<proteinExistence type="predicted"/>
<evidence type="ECO:0000256" key="1">
    <source>
        <dbReference type="SAM" id="Phobius"/>
    </source>
</evidence>
<evidence type="ECO:0000313" key="2">
    <source>
        <dbReference type="EMBL" id="KRM01757.1"/>
    </source>
</evidence>
<keyword evidence="1" id="KW-1133">Transmembrane helix</keyword>
<dbReference type="EMBL" id="AZFY01000148">
    <property type="protein sequence ID" value="KRM01757.1"/>
    <property type="molecule type" value="Genomic_DNA"/>
</dbReference>
<keyword evidence="3" id="KW-1185">Reference proteome</keyword>
<name>A0A0R1V8F7_9LACO</name>
<keyword evidence="1" id="KW-0472">Membrane</keyword>
<gene>
    <name evidence="2" type="ORF">FD41_GL001466</name>
</gene>
<comment type="caution">
    <text evidence="2">The sequence shown here is derived from an EMBL/GenBank/DDBJ whole genome shotgun (WGS) entry which is preliminary data.</text>
</comment>